<dbReference type="EMBL" id="JAWDJX010000200">
    <property type="protein sequence ID" value="KAK3045559.1"/>
    <property type="molecule type" value="Genomic_DNA"/>
</dbReference>
<proteinExistence type="predicted"/>
<reference evidence="1" key="1">
    <citation type="submission" date="2023-04" db="EMBL/GenBank/DDBJ databases">
        <title>Black Yeasts Isolated from many extreme environments.</title>
        <authorList>
            <person name="Coleine C."/>
            <person name="Stajich J.E."/>
            <person name="Selbmann L."/>
        </authorList>
    </citation>
    <scope>NUCLEOTIDE SEQUENCE</scope>
    <source>
        <strain evidence="1">CCFEE 5312</strain>
    </source>
</reference>
<gene>
    <name evidence="1" type="ORF">LTR09_012872</name>
</gene>
<protein>
    <submittedName>
        <fullName evidence="1">Uncharacterized protein</fullName>
    </submittedName>
</protein>
<dbReference type="Proteomes" id="UP001271007">
    <property type="component" value="Unassembled WGS sequence"/>
</dbReference>
<comment type="caution">
    <text evidence="1">The sequence shown here is derived from an EMBL/GenBank/DDBJ whole genome shotgun (WGS) entry which is preliminary data.</text>
</comment>
<sequence>MTASTRLWARWVRPDNREEWHYMDIQLTECSIMPDEMILFSVPEAPNGQWVLNRDHGRASGWIEQTYAWGEGLIDGSTKVASRLKLHWDLLPCEDDGTEDWRARESHMRERVTTYEWM</sequence>
<name>A0AAJ0G3K2_9PEZI</name>
<organism evidence="1 2">
    <name type="scientific">Extremus antarcticus</name>
    <dbReference type="NCBI Taxonomy" id="702011"/>
    <lineage>
        <taxon>Eukaryota</taxon>
        <taxon>Fungi</taxon>
        <taxon>Dikarya</taxon>
        <taxon>Ascomycota</taxon>
        <taxon>Pezizomycotina</taxon>
        <taxon>Dothideomycetes</taxon>
        <taxon>Dothideomycetidae</taxon>
        <taxon>Mycosphaerellales</taxon>
        <taxon>Extremaceae</taxon>
        <taxon>Extremus</taxon>
    </lineage>
</organism>
<evidence type="ECO:0000313" key="1">
    <source>
        <dbReference type="EMBL" id="KAK3045559.1"/>
    </source>
</evidence>
<accession>A0AAJ0G3K2</accession>
<keyword evidence="2" id="KW-1185">Reference proteome</keyword>
<dbReference type="AlphaFoldDB" id="A0AAJ0G3K2"/>
<evidence type="ECO:0000313" key="2">
    <source>
        <dbReference type="Proteomes" id="UP001271007"/>
    </source>
</evidence>